<gene>
    <name evidence="1" type="ORF">BV22DRAFT_1020046</name>
</gene>
<dbReference type="Proteomes" id="UP000790709">
    <property type="component" value="Unassembled WGS sequence"/>
</dbReference>
<keyword evidence="2" id="KW-1185">Reference proteome</keyword>
<comment type="caution">
    <text evidence="1">The sequence shown here is derived from an EMBL/GenBank/DDBJ whole genome shotgun (WGS) entry which is preliminary data.</text>
</comment>
<protein>
    <submittedName>
        <fullName evidence="1">DUF1613-domain-containing protein</fullName>
    </submittedName>
</protein>
<name>A0ACB8B7A2_9AGAM</name>
<accession>A0ACB8B7A2</accession>
<evidence type="ECO:0000313" key="1">
    <source>
        <dbReference type="EMBL" id="KAH7921093.1"/>
    </source>
</evidence>
<sequence length="554" mass="61200">MSMPRFSPSPCTQDLEIPALSSTWVPLVSCPADFPLELFETAISQLIHHPEYNSTLILRSETISTALPPAQSQHLPGLHPHSNVHRKLLPRRPGRDAALEQHCTLYAYDEGEFAGLPCTLVLTPLTEKEPLPYYHPAVSHLAFRYIPSCLSPTTLRIEVIPLPNTPTDPTYRLYRTALALLDTLHRYGWGALTNYQKRVKHDCLVPRETYQDMYLLMRERHKHLVDEWREVTDPLKHVFEDIGIAMFLMLLWKETFGPVSSSTDDQSIDSDTDSDTVPWNTWPRPPGGFVDLGCGNGLLTHILTAEGYSGHGIDLRARTSWGCYPPSTQRALHMCALDPTDIGSGSDGACGDRGNNTDGDSDNHPYSKSVNHPDSSNNNNGNHPYLTPGAFLIGNHSDELTPWLPVLATTTRASGYLSIPCCAWTFDERYSRSRSGDSYSSAGGDGSSAGNDAGGHSGSDEQSFIASLNLGGDGTHKSSYSMYRIWLAHLSEWLGWRVECETLRIPSTRNWALVGRTRTGDPDLALARAQAIIAGVIQRGTFKTRKPEGKAGEH</sequence>
<evidence type="ECO:0000313" key="2">
    <source>
        <dbReference type="Proteomes" id="UP000790709"/>
    </source>
</evidence>
<proteinExistence type="predicted"/>
<reference evidence="1" key="1">
    <citation type="journal article" date="2021" name="New Phytol.">
        <title>Evolutionary innovations through gain and loss of genes in the ectomycorrhizal Boletales.</title>
        <authorList>
            <person name="Wu G."/>
            <person name="Miyauchi S."/>
            <person name="Morin E."/>
            <person name="Kuo A."/>
            <person name="Drula E."/>
            <person name="Varga T."/>
            <person name="Kohler A."/>
            <person name="Feng B."/>
            <person name="Cao Y."/>
            <person name="Lipzen A."/>
            <person name="Daum C."/>
            <person name="Hundley H."/>
            <person name="Pangilinan J."/>
            <person name="Johnson J."/>
            <person name="Barry K."/>
            <person name="LaButti K."/>
            <person name="Ng V."/>
            <person name="Ahrendt S."/>
            <person name="Min B."/>
            <person name="Choi I.G."/>
            <person name="Park H."/>
            <person name="Plett J.M."/>
            <person name="Magnuson J."/>
            <person name="Spatafora J.W."/>
            <person name="Nagy L.G."/>
            <person name="Henrissat B."/>
            <person name="Grigoriev I.V."/>
            <person name="Yang Z.L."/>
            <person name="Xu J."/>
            <person name="Martin F.M."/>
        </authorList>
    </citation>
    <scope>NUCLEOTIDE SEQUENCE</scope>
    <source>
        <strain evidence="1">KUC20120723A-06</strain>
    </source>
</reference>
<dbReference type="EMBL" id="MU266543">
    <property type="protein sequence ID" value="KAH7921093.1"/>
    <property type="molecule type" value="Genomic_DNA"/>
</dbReference>
<organism evidence="1 2">
    <name type="scientific">Leucogyrophana mollusca</name>
    <dbReference type="NCBI Taxonomy" id="85980"/>
    <lineage>
        <taxon>Eukaryota</taxon>
        <taxon>Fungi</taxon>
        <taxon>Dikarya</taxon>
        <taxon>Basidiomycota</taxon>
        <taxon>Agaricomycotina</taxon>
        <taxon>Agaricomycetes</taxon>
        <taxon>Agaricomycetidae</taxon>
        <taxon>Boletales</taxon>
        <taxon>Boletales incertae sedis</taxon>
        <taxon>Leucogyrophana</taxon>
    </lineage>
</organism>